<dbReference type="Gene3D" id="3.40.50.2300">
    <property type="match status" value="1"/>
</dbReference>
<dbReference type="InterPro" id="IPR025662">
    <property type="entry name" value="Sigma_54_int_dom_ATP-bd_1"/>
</dbReference>
<reference evidence="9" key="1">
    <citation type="submission" date="2021-12" db="EMBL/GenBank/DDBJ databases">
        <title>Discovery of the Pendulisporaceae a myxobacterial family with distinct sporulation behavior and unique specialized metabolism.</title>
        <authorList>
            <person name="Garcia R."/>
            <person name="Popoff A."/>
            <person name="Bader C.D."/>
            <person name="Loehr J."/>
            <person name="Walesch S."/>
            <person name="Walt C."/>
            <person name="Boldt J."/>
            <person name="Bunk B."/>
            <person name="Haeckl F.J.F.P.J."/>
            <person name="Gunesch A.P."/>
            <person name="Birkelbach J."/>
            <person name="Nuebel U."/>
            <person name="Pietschmann T."/>
            <person name="Bach T."/>
            <person name="Mueller R."/>
        </authorList>
    </citation>
    <scope>NUCLEOTIDE SEQUENCE</scope>
    <source>
        <strain evidence="9">MSr11367</strain>
    </source>
</reference>
<dbReference type="InterPro" id="IPR009057">
    <property type="entry name" value="Homeodomain-like_sf"/>
</dbReference>
<dbReference type="SUPFAM" id="SSF52540">
    <property type="entry name" value="P-loop containing nucleoside triphosphate hydrolases"/>
    <property type="match status" value="1"/>
</dbReference>
<keyword evidence="2" id="KW-0067">ATP-binding</keyword>
<dbReference type="PANTHER" id="PTHR32071">
    <property type="entry name" value="TRANSCRIPTIONAL REGULATORY PROTEIN"/>
    <property type="match status" value="1"/>
</dbReference>
<protein>
    <submittedName>
        <fullName evidence="9">Sigma-54 dependent transcriptional regulator</fullName>
    </submittedName>
</protein>
<proteinExistence type="predicted"/>
<dbReference type="InterPro" id="IPR002197">
    <property type="entry name" value="HTH_Fis"/>
</dbReference>
<dbReference type="PRINTS" id="PR01590">
    <property type="entry name" value="HTHFIS"/>
</dbReference>
<dbReference type="InterPro" id="IPR025944">
    <property type="entry name" value="Sigma_54_int_dom_CS"/>
</dbReference>
<keyword evidence="4" id="KW-0238">DNA-binding</keyword>
<dbReference type="PROSITE" id="PS00688">
    <property type="entry name" value="SIGMA54_INTERACT_3"/>
    <property type="match status" value="1"/>
</dbReference>
<dbReference type="InterPro" id="IPR011006">
    <property type="entry name" value="CheY-like_superfamily"/>
</dbReference>
<keyword evidence="10" id="KW-1185">Reference proteome</keyword>
<evidence type="ECO:0000259" key="8">
    <source>
        <dbReference type="PROSITE" id="PS50110"/>
    </source>
</evidence>
<dbReference type="InterPro" id="IPR002078">
    <property type="entry name" value="Sigma_54_int"/>
</dbReference>
<dbReference type="InterPro" id="IPR003593">
    <property type="entry name" value="AAA+_ATPase"/>
</dbReference>
<dbReference type="Gene3D" id="1.10.10.60">
    <property type="entry name" value="Homeodomain-like"/>
    <property type="match status" value="1"/>
</dbReference>
<dbReference type="Pfam" id="PF25601">
    <property type="entry name" value="AAA_lid_14"/>
    <property type="match status" value="1"/>
</dbReference>
<feature type="domain" description="Response regulatory" evidence="8">
    <location>
        <begin position="5"/>
        <end position="119"/>
    </location>
</feature>
<dbReference type="SUPFAM" id="SSF52172">
    <property type="entry name" value="CheY-like"/>
    <property type="match status" value="1"/>
</dbReference>
<evidence type="ECO:0000256" key="4">
    <source>
        <dbReference type="ARBA" id="ARBA00023125"/>
    </source>
</evidence>
<keyword evidence="5" id="KW-0804">Transcription</keyword>
<dbReference type="InterPro" id="IPR001789">
    <property type="entry name" value="Sig_transdc_resp-reg_receiver"/>
</dbReference>
<sequence length="450" mass="48827">MRDQSVLVVEDDIAVGKVLTALLEHDGFQVHHATSGEEALGLLEARAFDVVISDVRMPGMSGMDLLGRLQVAFPELPVILLTAHGSVPLAVEAMKAGARDFLLKPFQREEILFVVEKALAHAKPDAGRAPPLTAETGAMVGSSPAMHQVLSTIRKVASGTATVLIRGETGTGKELVARALHEQGARKEQPFVRVHCAALPDALLESELFGYEKGAFTGAQARKPGRVELAHRGTLFLDEIGDITPQVQVKLLRVLQEREFERVGGTQTIKVDVRFVAATHRDLEAMIAKGDFREDLFYRLNVVPVHVPPLRARPEDIEALARHFVKTLGQANGKAGMNLDGAAIDALRAYAWPGNVRQLQNLMERLVVLTEGTTIGNADVERELPTAGASLLAPRREAEGPSLDAHRVAAEKEALIRALAQAKNNRTLAARLLNVSRRTLYNKLNEHGLG</sequence>
<dbReference type="InterPro" id="IPR058031">
    <property type="entry name" value="AAA_lid_NorR"/>
</dbReference>
<evidence type="ECO:0000256" key="3">
    <source>
        <dbReference type="ARBA" id="ARBA00023015"/>
    </source>
</evidence>
<evidence type="ECO:0000256" key="6">
    <source>
        <dbReference type="PROSITE-ProRule" id="PRU00169"/>
    </source>
</evidence>
<dbReference type="Pfam" id="PF00158">
    <property type="entry name" value="Sigma54_activat"/>
    <property type="match status" value="1"/>
</dbReference>
<dbReference type="PROSITE" id="PS00675">
    <property type="entry name" value="SIGMA54_INTERACT_1"/>
    <property type="match status" value="1"/>
</dbReference>
<evidence type="ECO:0000313" key="10">
    <source>
        <dbReference type="Proteomes" id="UP001374803"/>
    </source>
</evidence>
<evidence type="ECO:0000256" key="5">
    <source>
        <dbReference type="ARBA" id="ARBA00023163"/>
    </source>
</evidence>
<dbReference type="PROSITE" id="PS50045">
    <property type="entry name" value="SIGMA54_INTERACT_4"/>
    <property type="match status" value="1"/>
</dbReference>
<dbReference type="PANTHER" id="PTHR32071:SF117">
    <property type="entry name" value="PTS-DEPENDENT DIHYDROXYACETONE KINASE OPERON REGULATORY PROTEIN-RELATED"/>
    <property type="match status" value="1"/>
</dbReference>
<keyword evidence="1" id="KW-0547">Nucleotide-binding</keyword>
<evidence type="ECO:0000256" key="2">
    <source>
        <dbReference type="ARBA" id="ARBA00022840"/>
    </source>
</evidence>
<accession>A0ABZ2L8W4</accession>
<keyword evidence="6" id="KW-0597">Phosphoprotein</keyword>
<dbReference type="RefSeq" id="WP_394835282.1">
    <property type="nucleotide sequence ID" value="NZ_CP089929.1"/>
</dbReference>
<dbReference type="Gene3D" id="1.10.8.60">
    <property type="match status" value="1"/>
</dbReference>
<keyword evidence="3" id="KW-0805">Transcription regulation</keyword>
<dbReference type="EMBL" id="CP089983">
    <property type="protein sequence ID" value="WXB05636.1"/>
    <property type="molecule type" value="Genomic_DNA"/>
</dbReference>
<dbReference type="Proteomes" id="UP001374803">
    <property type="component" value="Chromosome"/>
</dbReference>
<feature type="domain" description="Sigma-54 factor interaction" evidence="7">
    <location>
        <begin position="139"/>
        <end position="368"/>
    </location>
</feature>
<evidence type="ECO:0000259" key="7">
    <source>
        <dbReference type="PROSITE" id="PS50045"/>
    </source>
</evidence>
<dbReference type="PROSITE" id="PS50110">
    <property type="entry name" value="RESPONSE_REGULATORY"/>
    <property type="match status" value="1"/>
</dbReference>
<evidence type="ECO:0000256" key="1">
    <source>
        <dbReference type="ARBA" id="ARBA00022741"/>
    </source>
</evidence>
<dbReference type="Gene3D" id="3.40.50.300">
    <property type="entry name" value="P-loop containing nucleotide triphosphate hydrolases"/>
    <property type="match status" value="1"/>
</dbReference>
<name>A0ABZ2L8W4_9BACT</name>
<evidence type="ECO:0000313" key="9">
    <source>
        <dbReference type="EMBL" id="WXB05636.1"/>
    </source>
</evidence>
<feature type="modified residue" description="4-aspartylphosphate" evidence="6">
    <location>
        <position position="54"/>
    </location>
</feature>
<dbReference type="InterPro" id="IPR027417">
    <property type="entry name" value="P-loop_NTPase"/>
</dbReference>
<dbReference type="Pfam" id="PF00072">
    <property type="entry name" value="Response_reg"/>
    <property type="match status" value="1"/>
</dbReference>
<organism evidence="9 10">
    <name type="scientific">Pendulispora rubella</name>
    <dbReference type="NCBI Taxonomy" id="2741070"/>
    <lineage>
        <taxon>Bacteria</taxon>
        <taxon>Pseudomonadati</taxon>
        <taxon>Myxococcota</taxon>
        <taxon>Myxococcia</taxon>
        <taxon>Myxococcales</taxon>
        <taxon>Sorangiineae</taxon>
        <taxon>Pendulisporaceae</taxon>
        <taxon>Pendulispora</taxon>
    </lineage>
</organism>
<dbReference type="Pfam" id="PF02954">
    <property type="entry name" value="HTH_8"/>
    <property type="match status" value="1"/>
</dbReference>
<dbReference type="SMART" id="SM00382">
    <property type="entry name" value="AAA"/>
    <property type="match status" value="1"/>
</dbReference>
<gene>
    <name evidence="9" type="ORF">LVJ94_53175</name>
</gene>
<dbReference type="CDD" id="cd00009">
    <property type="entry name" value="AAA"/>
    <property type="match status" value="1"/>
</dbReference>
<dbReference type="SMART" id="SM00448">
    <property type="entry name" value="REC"/>
    <property type="match status" value="1"/>
</dbReference>
<dbReference type="SUPFAM" id="SSF46689">
    <property type="entry name" value="Homeodomain-like"/>
    <property type="match status" value="1"/>
</dbReference>